<keyword evidence="2" id="KW-1185">Reference proteome</keyword>
<gene>
    <name evidence="1" type="ORF">VFH_V122480</name>
</gene>
<dbReference type="AlphaFoldDB" id="A0AAV1AUX5"/>
<name>A0AAV1AUX5_VICFA</name>
<sequence length="141" mass="15440">MFACITYVHLYAEADIGISYRHYTYSSGSADEGFSLVIARILYLDIPTEEITYLVLSASALRSDLIYVRESRWPSISFRGRHELSFNADVGPTMSSGLSFPEINAALALRLLADDYVDRGTAGSSGGIGSANKEIAGFRDR</sequence>
<evidence type="ECO:0000313" key="1">
    <source>
        <dbReference type="EMBL" id="CAI8614285.1"/>
    </source>
</evidence>
<evidence type="ECO:0000313" key="2">
    <source>
        <dbReference type="Proteomes" id="UP001157006"/>
    </source>
</evidence>
<reference evidence="1 2" key="1">
    <citation type="submission" date="2023-01" db="EMBL/GenBank/DDBJ databases">
        <authorList>
            <person name="Kreplak J."/>
        </authorList>
    </citation>
    <scope>NUCLEOTIDE SEQUENCE [LARGE SCALE GENOMIC DNA]</scope>
</reference>
<accession>A0AAV1AUX5</accession>
<protein>
    <submittedName>
        <fullName evidence="1">Uncharacterized protein</fullName>
    </submittedName>
</protein>
<dbReference type="Proteomes" id="UP001157006">
    <property type="component" value="Chromosome 5"/>
</dbReference>
<organism evidence="1 2">
    <name type="scientific">Vicia faba</name>
    <name type="common">Broad bean</name>
    <name type="synonym">Faba vulgaris</name>
    <dbReference type="NCBI Taxonomy" id="3906"/>
    <lineage>
        <taxon>Eukaryota</taxon>
        <taxon>Viridiplantae</taxon>
        <taxon>Streptophyta</taxon>
        <taxon>Embryophyta</taxon>
        <taxon>Tracheophyta</taxon>
        <taxon>Spermatophyta</taxon>
        <taxon>Magnoliopsida</taxon>
        <taxon>eudicotyledons</taxon>
        <taxon>Gunneridae</taxon>
        <taxon>Pentapetalae</taxon>
        <taxon>rosids</taxon>
        <taxon>fabids</taxon>
        <taxon>Fabales</taxon>
        <taxon>Fabaceae</taxon>
        <taxon>Papilionoideae</taxon>
        <taxon>50 kb inversion clade</taxon>
        <taxon>NPAAA clade</taxon>
        <taxon>Hologalegina</taxon>
        <taxon>IRL clade</taxon>
        <taxon>Fabeae</taxon>
        <taxon>Vicia</taxon>
    </lineage>
</organism>
<proteinExistence type="predicted"/>
<dbReference type="EMBL" id="OX451740">
    <property type="protein sequence ID" value="CAI8614285.1"/>
    <property type="molecule type" value="Genomic_DNA"/>
</dbReference>